<evidence type="ECO:0008006" key="7">
    <source>
        <dbReference type="Google" id="ProtNLM"/>
    </source>
</evidence>
<accession>A0A8S1RVX8</accession>
<gene>
    <name evidence="5" type="ORF">PPENT_87.1.T0010460</name>
</gene>
<reference evidence="5" key="1">
    <citation type="submission" date="2021-01" db="EMBL/GenBank/DDBJ databases">
        <authorList>
            <consortium name="Genoscope - CEA"/>
            <person name="William W."/>
        </authorList>
    </citation>
    <scope>NUCLEOTIDE SEQUENCE</scope>
</reference>
<dbReference type="PANTHER" id="PTHR17920">
    <property type="entry name" value="TRANSMEMBRANE AND COILED-COIL DOMAIN-CONTAINING PROTEIN 4 TMCO4"/>
    <property type="match status" value="1"/>
</dbReference>
<dbReference type="GO" id="GO:0016020">
    <property type="term" value="C:membrane"/>
    <property type="evidence" value="ECO:0007669"/>
    <property type="project" value="UniProtKB-SubCell"/>
</dbReference>
<dbReference type="Proteomes" id="UP000689195">
    <property type="component" value="Unassembled WGS sequence"/>
</dbReference>
<keyword evidence="2" id="KW-0812">Transmembrane</keyword>
<evidence type="ECO:0000313" key="5">
    <source>
        <dbReference type="EMBL" id="CAD8132136.1"/>
    </source>
</evidence>
<evidence type="ECO:0000256" key="4">
    <source>
        <dbReference type="ARBA" id="ARBA00023136"/>
    </source>
</evidence>
<comment type="subcellular location">
    <subcellularLocation>
        <location evidence="1">Membrane</location>
        <topology evidence="1">Multi-pass membrane protein</topology>
    </subcellularLocation>
</comment>
<dbReference type="Pfam" id="PF05277">
    <property type="entry name" value="DUF726"/>
    <property type="match status" value="1"/>
</dbReference>
<evidence type="ECO:0000256" key="2">
    <source>
        <dbReference type="ARBA" id="ARBA00022692"/>
    </source>
</evidence>
<keyword evidence="3" id="KW-1133">Transmembrane helix</keyword>
<organism evidence="5 6">
    <name type="scientific">Paramecium pentaurelia</name>
    <dbReference type="NCBI Taxonomy" id="43138"/>
    <lineage>
        <taxon>Eukaryota</taxon>
        <taxon>Sar</taxon>
        <taxon>Alveolata</taxon>
        <taxon>Ciliophora</taxon>
        <taxon>Intramacronucleata</taxon>
        <taxon>Oligohymenophorea</taxon>
        <taxon>Peniculida</taxon>
        <taxon>Parameciidae</taxon>
        <taxon>Paramecium</taxon>
    </lineage>
</organism>
<dbReference type="AlphaFoldDB" id="A0A8S1RVX8"/>
<dbReference type="InterPro" id="IPR007941">
    <property type="entry name" value="DUF726"/>
</dbReference>
<proteinExistence type="predicted"/>
<evidence type="ECO:0000256" key="3">
    <source>
        <dbReference type="ARBA" id="ARBA00022989"/>
    </source>
</evidence>
<keyword evidence="4" id="KW-0472">Membrane</keyword>
<keyword evidence="6" id="KW-1185">Reference proteome</keyword>
<dbReference type="OrthoDB" id="277931at2759"/>
<evidence type="ECO:0000313" key="6">
    <source>
        <dbReference type="Proteomes" id="UP000689195"/>
    </source>
</evidence>
<protein>
    <recommendedName>
        <fullName evidence="7">Transmembrane protein</fullName>
    </recommendedName>
</protein>
<dbReference type="EMBL" id="CAJJDO010000001">
    <property type="protein sequence ID" value="CAD8132136.1"/>
    <property type="molecule type" value="Genomic_DNA"/>
</dbReference>
<name>A0A8S1RVX8_9CILI</name>
<evidence type="ECO:0000256" key="1">
    <source>
        <dbReference type="ARBA" id="ARBA00004141"/>
    </source>
</evidence>
<sequence>MIQLLEFIFGETAESGCIQREDEINSLAQYVVKKINEIDIQIQNFKNNQQGFVYQYGIVYIDTCNQIEKEFKLKSPHNYIWYKQKIEIMIAKKIRTLAKLKQQVMYKAVLQQIKYKQIDIPLEKNQNICSLNKLYQQHYLMFVQNIYKSQPKTMNWILIKYEEKMKKHLTYQLIEQQRTNSNQFNYKKEVTDYIHTYLITQQFWLLNKDYIINLIQFVYQLNKSKFQEVQQGLSKFILELSSLNQFKLDENDIQQIFGQKNQNLQKYFFEDFTAKQTIQFLVEIFILLSGFKFQNHSLFIDKYQSSSHAFLLKFCEQINNGKWDFTNSQILKLADKVIGDIHYQIVQQLNLKFQNKVIFQAFNNYEQIVLFGNNEQALSNFKLKNLAYYYSSQYQITASQNKIDEILNNYFSIFINKIVQLKPKDLEKYRKPEIFYLQSLSKGQLRSNVITIFVNGFITQKKQNLEKLWPFNQDSYLETLVLGWSASCISTIFKFTGLSILFCDPFVTFTAGAILGAGKLLSQFNTAFQEAKIVGKYLAYFLDQNQLGIKAVNLIGFSLGTVIVYYQQDIDKTQLIHNVLMMGGVADKNLLQQLDFRCISGTFHNVYSEKDIILSLVLPIYNKAITPCGLNPVYSMHPNVKNHNFTKKVSGHTYYEGEIISQILKLTNFDDQYFIF</sequence>
<dbReference type="PANTHER" id="PTHR17920:SF3">
    <property type="entry name" value="TRANSMEMBRANE AND COILED-COIL DOMAIN-CONTAINING PROTEIN 4"/>
    <property type="match status" value="1"/>
</dbReference>
<comment type="caution">
    <text evidence="5">The sequence shown here is derived from an EMBL/GenBank/DDBJ whole genome shotgun (WGS) entry which is preliminary data.</text>
</comment>